<keyword evidence="2 5" id="KW-0812">Transmembrane</keyword>
<keyword evidence="3 5" id="KW-1133">Transmembrane helix</keyword>
<dbReference type="SUPFAM" id="SSF103473">
    <property type="entry name" value="MFS general substrate transporter"/>
    <property type="match status" value="1"/>
</dbReference>
<organism evidence="7 8">
    <name type="scientific">Oncorhynchus mykiss</name>
    <name type="common">Rainbow trout</name>
    <name type="synonym">Salmo gairdneri</name>
    <dbReference type="NCBI Taxonomy" id="8022"/>
    <lineage>
        <taxon>Eukaryota</taxon>
        <taxon>Metazoa</taxon>
        <taxon>Chordata</taxon>
        <taxon>Craniata</taxon>
        <taxon>Vertebrata</taxon>
        <taxon>Euteleostomi</taxon>
        <taxon>Actinopterygii</taxon>
        <taxon>Neopterygii</taxon>
        <taxon>Teleostei</taxon>
        <taxon>Protacanthopterygii</taxon>
        <taxon>Salmoniformes</taxon>
        <taxon>Salmonidae</taxon>
        <taxon>Salmoninae</taxon>
        <taxon>Oncorhynchus</taxon>
    </lineage>
</organism>
<name>A0A060X3J3_ONCMY</name>
<dbReference type="InterPro" id="IPR036259">
    <property type="entry name" value="MFS_trans_sf"/>
</dbReference>
<dbReference type="GO" id="GO:0022857">
    <property type="term" value="F:transmembrane transporter activity"/>
    <property type="evidence" value="ECO:0007669"/>
    <property type="project" value="InterPro"/>
</dbReference>
<dbReference type="EMBL" id="FR904928">
    <property type="protein sequence ID" value="CDQ73792.1"/>
    <property type="molecule type" value="Genomic_DNA"/>
</dbReference>
<feature type="transmembrane region" description="Helical" evidence="5">
    <location>
        <begin position="43"/>
        <end position="65"/>
    </location>
</feature>
<evidence type="ECO:0000256" key="4">
    <source>
        <dbReference type="ARBA" id="ARBA00023136"/>
    </source>
</evidence>
<dbReference type="PaxDb" id="8022-A0A060X3J3"/>
<comment type="subcellular location">
    <subcellularLocation>
        <location evidence="1">Membrane</location>
        <topology evidence="1">Multi-pass membrane protein</topology>
    </subcellularLocation>
</comment>
<accession>A0A060X3J3</accession>
<dbReference type="AlphaFoldDB" id="A0A060X3J3"/>
<dbReference type="InterPro" id="IPR020846">
    <property type="entry name" value="MFS_dom"/>
</dbReference>
<dbReference type="GO" id="GO:0016020">
    <property type="term" value="C:membrane"/>
    <property type="evidence" value="ECO:0007669"/>
    <property type="project" value="UniProtKB-SubCell"/>
</dbReference>
<dbReference type="Proteomes" id="UP000193380">
    <property type="component" value="Unassembled WGS sequence"/>
</dbReference>
<evidence type="ECO:0000256" key="5">
    <source>
        <dbReference type="SAM" id="Phobius"/>
    </source>
</evidence>
<evidence type="ECO:0000313" key="7">
    <source>
        <dbReference type="EMBL" id="CDQ73792.1"/>
    </source>
</evidence>
<proteinExistence type="predicted"/>
<reference evidence="7" key="1">
    <citation type="journal article" date="2014" name="Nat. Commun.">
        <title>The rainbow trout genome provides novel insights into evolution after whole-genome duplication in vertebrates.</title>
        <authorList>
            <person name="Berthelot C."/>
            <person name="Brunet F."/>
            <person name="Chalopin D."/>
            <person name="Juanchich A."/>
            <person name="Bernard M."/>
            <person name="Noel B."/>
            <person name="Bento P."/>
            <person name="Da Silva C."/>
            <person name="Labadie K."/>
            <person name="Alberti A."/>
            <person name="Aury J.M."/>
            <person name="Louis A."/>
            <person name="Dehais P."/>
            <person name="Bardou P."/>
            <person name="Montfort J."/>
            <person name="Klopp C."/>
            <person name="Cabau C."/>
            <person name="Gaspin C."/>
            <person name="Thorgaard G.H."/>
            <person name="Boussaha M."/>
            <person name="Quillet E."/>
            <person name="Guyomard R."/>
            <person name="Galiana D."/>
            <person name="Bobe J."/>
            <person name="Volff J.N."/>
            <person name="Genet C."/>
            <person name="Wincker P."/>
            <person name="Jaillon O."/>
            <person name="Roest Crollius H."/>
            <person name="Guiguen Y."/>
        </authorList>
    </citation>
    <scope>NUCLEOTIDE SEQUENCE [LARGE SCALE GENOMIC DNA]</scope>
</reference>
<dbReference type="PROSITE" id="PS50850">
    <property type="entry name" value="MFS"/>
    <property type="match status" value="1"/>
</dbReference>
<evidence type="ECO:0000256" key="2">
    <source>
        <dbReference type="ARBA" id="ARBA00022692"/>
    </source>
</evidence>
<evidence type="ECO:0000259" key="6">
    <source>
        <dbReference type="PROSITE" id="PS50850"/>
    </source>
</evidence>
<dbReference type="PANTHER" id="PTHR24064">
    <property type="entry name" value="SOLUTE CARRIER FAMILY 22 MEMBER"/>
    <property type="match status" value="1"/>
</dbReference>
<evidence type="ECO:0000256" key="3">
    <source>
        <dbReference type="ARBA" id="ARBA00022989"/>
    </source>
</evidence>
<evidence type="ECO:0000313" key="8">
    <source>
        <dbReference type="Proteomes" id="UP000193380"/>
    </source>
</evidence>
<dbReference type="STRING" id="8022.A0A060X3J3"/>
<feature type="transmembrane region" description="Helical" evidence="5">
    <location>
        <begin position="71"/>
        <end position="91"/>
    </location>
</feature>
<feature type="transmembrane region" description="Helical" evidence="5">
    <location>
        <begin position="6"/>
        <end position="31"/>
    </location>
</feature>
<feature type="domain" description="Major facilitator superfamily (MFS) profile" evidence="6">
    <location>
        <begin position="1"/>
        <end position="96"/>
    </location>
</feature>
<dbReference type="Gene3D" id="1.20.1250.20">
    <property type="entry name" value="MFS general substrate transporter like domains"/>
    <property type="match status" value="1"/>
</dbReference>
<gene>
    <name evidence="7" type="ORF">GSONMT00045785001</name>
</gene>
<reference evidence="7" key="2">
    <citation type="submission" date="2014-03" db="EMBL/GenBank/DDBJ databases">
        <authorList>
            <person name="Genoscope - CEA"/>
        </authorList>
    </citation>
    <scope>NUCLEOTIDE SEQUENCE</scope>
</reference>
<keyword evidence="4 5" id="KW-0472">Membrane</keyword>
<sequence length="181" mass="20191">MVPTDLPGVAIFLEMVGKFGITAAFCVVYAVTSELFPTVVRNMAMGTCAMAARIGTIISPFIIYLGNYYKYLPYILIGSLAILGGLFCFILPESYGKVLPETILQMQHIKGCRCNTDQDTENVDSKSEYRKESKFSGFLLAERPFRLCRYRTRFTVDIDTFVPVSSSIFTSITGCCINPCY</sequence>
<evidence type="ECO:0000256" key="1">
    <source>
        <dbReference type="ARBA" id="ARBA00004141"/>
    </source>
</evidence>
<protein>
    <recommendedName>
        <fullName evidence="6">Major facilitator superfamily (MFS) profile domain-containing protein</fullName>
    </recommendedName>
</protein>